<evidence type="ECO:0000256" key="1">
    <source>
        <dbReference type="ARBA" id="ARBA00006594"/>
    </source>
</evidence>
<dbReference type="InterPro" id="IPR029063">
    <property type="entry name" value="SAM-dependent_MTases_sf"/>
</dbReference>
<evidence type="ECO:0000313" key="13">
    <source>
        <dbReference type="EMBL" id="ALA98385.1"/>
    </source>
</evidence>
<dbReference type="STRING" id="273035.SKUN_001527"/>
<comment type="similarity">
    <text evidence="1">Belongs to the N(4)/N(6)-methyltransferase family.</text>
</comment>
<dbReference type="PATRIC" id="fig|273035.7.peg.1882"/>
<dbReference type="RefSeq" id="WP_053391419.1">
    <property type="nucleotide sequence ID" value="NZ_CP010899.1"/>
</dbReference>
<proteinExistence type="inferred from homology"/>
<dbReference type="Gene3D" id="1.20.1260.30">
    <property type="match status" value="1"/>
</dbReference>
<evidence type="ECO:0000259" key="11">
    <source>
        <dbReference type="Pfam" id="PF02384"/>
    </source>
</evidence>
<keyword evidence="4" id="KW-0489">Methyltransferase</keyword>
<dbReference type="KEGG" id="skn:SKUN_001527"/>
<dbReference type="InterPro" id="IPR003356">
    <property type="entry name" value="DNA_methylase_A-5"/>
</dbReference>
<accession>A0A0K2JIH0</accession>
<protein>
    <recommendedName>
        <fullName evidence="3">site-specific DNA-methyltransferase (adenine-specific)</fullName>
        <ecNumber evidence="3">2.1.1.72</ecNumber>
    </recommendedName>
</protein>
<dbReference type="AlphaFoldDB" id="A0A0K2JIH0"/>
<sequence>MLSEYDIRMEIDEALKNKKWVLTGPNKNVHAEKSLERKRPDYVLMDKNNNKPLIIIEAKRPGKDLISALNQAKKYALKIGAPIAYATDGSIIKTLHIDTNKPLFLNGDEVEEFITEQIAFKYLNTNEVYTISQKIIKSRQELINVFSLANKELRKEGLQAGIERFSEFCTILFLKLYSEQEIIRENNNDKLRIDPEYRWDFFKTFSGTELIAYVNNVVIKEHFQKIYGEDIFQPLKIKNPKVLKNIINNLDELSLSDINSDIKGDAFEYFLKAYLANQHKDLGEYFTPRHIVKTLVKLINPKFGEAIYDPFCGTGGMLIESFKHIFNRMPRNEETLDFLKKNTIYGREITTNARITKMNMILTGDGHNNIQRIDSLANPIDNKYDIVITNMPFSLGNFDEYSGLYSLGSANGNFLCIEHCLRSIKPGGRMAIIIPDGILFDKKYKKIREYIYKNSYVENIVSLPQGSFKPYTEVKTSILFLKNIKQKLNQDYVWYFTVKNDGFTLNTKRKKIVTGNNDLDIFLAYNNSYEENNLMHLGFNKLIMDELKKNDFISIPNQYIEFSYNTSTNIIECKNIIEEVKEKNIEKQVKIVWSVTKNGFIKSSDNFKEQVPSEDISHYKLVPPNCFAYNPARINIGSIAINLDNDIKCVSPMYIVFKVNEKIINPRYFYWLLQSNNVKEQILHYCFGTVRQTLNYKDFCKIKIPLTDIKLQNEIVSKLDFYLESINNLKKIISSQKIYLPIKNDWSVKLIGELCNTQYGYTAKTENNSLMSKDNIRYIRTTDIINIFELDNNDIRYIGDEKLNKISEYKVNFEDILVTRSGSVGTSFYVSKKYEGMVFASYLVRLILNKNLILPKFLIYFTKTDYYWTQVELLKDVLTQPNLNAEKMKMIKIPCPSLEIQKELIYKWDEEFNLLNKFKKDINFFWEKINEILTEIW</sequence>
<dbReference type="InterPro" id="IPR038333">
    <property type="entry name" value="T1MK-like_N_sf"/>
</dbReference>
<evidence type="ECO:0000256" key="9">
    <source>
        <dbReference type="ARBA" id="ARBA00047942"/>
    </source>
</evidence>
<dbReference type="GO" id="GO:0009035">
    <property type="term" value="F:type I site-specific deoxyribonuclease activity"/>
    <property type="evidence" value="ECO:0007669"/>
    <property type="project" value="UniProtKB-EC"/>
</dbReference>
<dbReference type="SUPFAM" id="SSF116734">
    <property type="entry name" value="DNA methylase specificity domain"/>
    <property type="match status" value="2"/>
</dbReference>
<keyword evidence="7" id="KW-0680">Restriction system</keyword>
<dbReference type="CDD" id="cd17521">
    <property type="entry name" value="RMtype1_S_Sau13435ORF2165P_TRD2-CR2_like"/>
    <property type="match status" value="1"/>
</dbReference>
<evidence type="ECO:0000259" key="12">
    <source>
        <dbReference type="Pfam" id="PF04313"/>
    </source>
</evidence>
<dbReference type="Proteomes" id="UP000062963">
    <property type="component" value="Chromosome"/>
</dbReference>
<dbReference type="CDD" id="cd02440">
    <property type="entry name" value="AdoMet_MTases"/>
    <property type="match status" value="1"/>
</dbReference>
<dbReference type="Pfam" id="PF02384">
    <property type="entry name" value="N6_Mtase"/>
    <property type="match status" value="1"/>
</dbReference>
<dbReference type="PROSITE" id="PS01261">
    <property type="entry name" value="UPF0020"/>
    <property type="match status" value="1"/>
</dbReference>
<organism evidence="13 14">
    <name type="scientific">Spiroplasma kunkelii CR2-3x</name>
    <dbReference type="NCBI Taxonomy" id="273035"/>
    <lineage>
        <taxon>Bacteria</taxon>
        <taxon>Bacillati</taxon>
        <taxon>Mycoplasmatota</taxon>
        <taxon>Mollicutes</taxon>
        <taxon>Entomoplasmatales</taxon>
        <taxon>Spiroplasmataceae</taxon>
        <taxon>Spiroplasma</taxon>
    </lineage>
</organism>
<evidence type="ECO:0000256" key="4">
    <source>
        <dbReference type="ARBA" id="ARBA00022603"/>
    </source>
</evidence>
<dbReference type="InterPro" id="IPR051537">
    <property type="entry name" value="DNA_Adenine_Mtase"/>
</dbReference>
<feature type="domain" description="Type I restriction modification DNA specificity" evidence="10">
    <location>
        <begin position="744"/>
        <end position="903"/>
    </location>
</feature>
<feature type="domain" description="DNA methylase adenine-specific" evidence="11">
    <location>
        <begin position="260"/>
        <end position="562"/>
    </location>
</feature>
<comment type="catalytic activity">
    <reaction evidence="9">
        <text>a 2'-deoxyadenosine in DNA + S-adenosyl-L-methionine = an N(6)-methyl-2'-deoxyadenosine in DNA + S-adenosyl-L-homocysteine + H(+)</text>
        <dbReference type="Rhea" id="RHEA:15197"/>
        <dbReference type="Rhea" id="RHEA-COMP:12418"/>
        <dbReference type="Rhea" id="RHEA-COMP:12419"/>
        <dbReference type="ChEBI" id="CHEBI:15378"/>
        <dbReference type="ChEBI" id="CHEBI:57856"/>
        <dbReference type="ChEBI" id="CHEBI:59789"/>
        <dbReference type="ChEBI" id="CHEBI:90615"/>
        <dbReference type="ChEBI" id="CHEBI:90616"/>
        <dbReference type="EC" id="2.1.1.72"/>
    </reaction>
</comment>
<dbReference type="PANTHER" id="PTHR42933:SF4">
    <property type="entry name" value="TYPE I RESTRICTION ENZYME ECOKI METHYLASE SUBUNIT"/>
    <property type="match status" value="1"/>
</dbReference>
<evidence type="ECO:0000256" key="6">
    <source>
        <dbReference type="ARBA" id="ARBA00022691"/>
    </source>
</evidence>
<evidence type="ECO:0000256" key="2">
    <source>
        <dbReference type="ARBA" id="ARBA00010923"/>
    </source>
</evidence>
<keyword evidence="8" id="KW-0238">DNA-binding</keyword>
<dbReference type="GO" id="GO:0032259">
    <property type="term" value="P:methylation"/>
    <property type="evidence" value="ECO:0007669"/>
    <property type="project" value="UniProtKB-KW"/>
</dbReference>
<feature type="domain" description="Type I restriction modification DNA specificity" evidence="10">
    <location>
        <begin position="634"/>
        <end position="732"/>
    </location>
</feature>
<dbReference type="GO" id="GO:0009007">
    <property type="term" value="F:site-specific DNA-methyltransferase (adenine-specific) activity"/>
    <property type="evidence" value="ECO:0007669"/>
    <property type="project" value="UniProtKB-EC"/>
</dbReference>
<name>A0A0K2JIH0_SPIKU</name>
<evidence type="ECO:0000259" key="10">
    <source>
        <dbReference type="Pfam" id="PF01420"/>
    </source>
</evidence>
<keyword evidence="14" id="KW-1185">Reference proteome</keyword>
<gene>
    <name evidence="13" type="primary">hsdM</name>
    <name evidence="13" type="ORF">SKUN_001527</name>
</gene>
<feature type="domain" description="Restriction endonuclease type I HsdR N-terminal" evidence="12">
    <location>
        <begin position="36"/>
        <end position="77"/>
    </location>
</feature>
<evidence type="ECO:0000256" key="3">
    <source>
        <dbReference type="ARBA" id="ARBA00011900"/>
    </source>
</evidence>
<dbReference type="Pfam" id="PF04313">
    <property type="entry name" value="HSDR_N"/>
    <property type="match status" value="1"/>
</dbReference>
<evidence type="ECO:0000313" key="14">
    <source>
        <dbReference type="Proteomes" id="UP000062963"/>
    </source>
</evidence>
<dbReference type="GO" id="GO:0009307">
    <property type="term" value="P:DNA restriction-modification system"/>
    <property type="evidence" value="ECO:0007669"/>
    <property type="project" value="UniProtKB-KW"/>
</dbReference>
<evidence type="ECO:0000256" key="8">
    <source>
        <dbReference type="ARBA" id="ARBA00023125"/>
    </source>
</evidence>
<evidence type="ECO:0000256" key="7">
    <source>
        <dbReference type="ARBA" id="ARBA00022747"/>
    </source>
</evidence>
<dbReference type="InterPro" id="IPR053943">
    <property type="entry name" value="RlmKL-like_Mtase_CS"/>
</dbReference>
<dbReference type="GO" id="GO:0008170">
    <property type="term" value="F:N-methyltransferase activity"/>
    <property type="evidence" value="ECO:0007669"/>
    <property type="project" value="InterPro"/>
</dbReference>
<dbReference type="PANTHER" id="PTHR42933">
    <property type="entry name" value="SLR6095 PROTEIN"/>
    <property type="match status" value="1"/>
</dbReference>
<dbReference type="PRINTS" id="PR00507">
    <property type="entry name" value="N12N6MTFRASE"/>
</dbReference>
<dbReference type="Gene3D" id="3.40.50.150">
    <property type="entry name" value="Vaccinia Virus protein VP39"/>
    <property type="match status" value="1"/>
</dbReference>
<dbReference type="InterPro" id="IPR007409">
    <property type="entry name" value="Restrct_endonuc_type1_HsdR_N"/>
</dbReference>
<dbReference type="GO" id="GO:0005524">
    <property type="term" value="F:ATP binding"/>
    <property type="evidence" value="ECO:0007669"/>
    <property type="project" value="UniProtKB-KW"/>
</dbReference>
<comment type="similarity">
    <text evidence="2">Belongs to the type-I restriction system S methylase family.</text>
</comment>
<evidence type="ECO:0000256" key="5">
    <source>
        <dbReference type="ARBA" id="ARBA00022679"/>
    </source>
</evidence>
<dbReference type="SUPFAM" id="SSF53335">
    <property type="entry name" value="S-adenosyl-L-methionine-dependent methyltransferases"/>
    <property type="match status" value="1"/>
</dbReference>
<dbReference type="GO" id="GO:0003677">
    <property type="term" value="F:DNA binding"/>
    <property type="evidence" value="ECO:0007669"/>
    <property type="project" value="UniProtKB-KW"/>
</dbReference>
<keyword evidence="5" id="KW-0808">Transferase</keyword>
<dbReference type="InterPro" id="IPR044946">
    <property type="entry name" value="Restrct_endonuc_typeI_TRD_sf"/>
</dbReference>
<reference evidence="13 14" key="1">
    <citation type="journal article" date="2015" name="Genome Announc.">
        <title>Complete Genome Sequence of Spiroplasma kunkelii Strain CR2-3x, Causal Agent of Corn Stunt Disease in Zea mays L.</title>
        <authorList>
            <person name="Davis R.E."/>
            <person name="Shao J."/>
            <person name="Dally E.L."/>
            <person name="Zhao Y."/>
            <person name="Gasparich G.E."/>
            <person name="Gaynor B.J."/>
            <person name="Athey J.C."/>
            <person name="Harrison N.A."/>
            <person name="Donofrio N."/>
        </authorList>
    </citation>
    <scope>NUCLEOTIDE SEQUENCE [LARGE SCALE GENOMIC DNA]</scope>
    <source>
        <strain evidence="13 14">CR2-3x</strain>
    </source>
</reference>
<dbReference type="Pfam" id="PF01420">
    <property type="entry name" value="Methylase_S"/>
    <property type="match status" value="2"/>
</dbReference>
<keyword evidence="6" id="KW-0949">S-adenosyl-L-methionine</keyword>
<dbReference type="Gene3D" id="3.90.220.20">
    <property type="entry name" value="DNA methylase specificity domains"/>
    <property type="match status" value="2"/>
</dbReference>
<dbReference type="Gene3D" id="3.90.1570.30">
    <property type="match status" value="1"/>
</dbReference>
<dbReference type="EMBL" id="CP010899">
    <property type="protein sequence ID" value="ALA98385.1"/>
    <property type="molecule type" value="Genomic_DNA"/>
</dbReference>
<dbReference type="InterPro" id="IPR000055">
    <property type="entry name" value="Restrct_endonuc_typeI_TRD"/>
</dbReference>
<dbReference type="EC" id="2.1.1.72" evidence="3"/>
<dbReference type="OrthoDB" id="9814572at2"/>